<evidence type="ECO:0000313" key="7">
    <source>
        <dbReference type="EMBL" id="MBB4080874.1"/>
    </source>
</evidence>
<evidence type="ECO:0000256" key="4">
    <source>
        <dbReference type="ARBA" id="ARBA00022825"/>
    </source>
</evidence>
<dbReference type="InterPro" id="IPR001478">
    <property type="entry name" value="PDZ"/>
</dbReference>
<keyword evidence="4 5" id="KW-0720">Serine protease</keyword>
<keyword evidence="3 5" id="KW-0378">Hydrolase</keyword>
<proteinExistence type="inferred from homology"/>
<dbReference type="InterPro" id="IPR036034">
    <property type="entry name" value="PDZ_sf"/>
</dbReference>
<dbReference type="GO" id="GO:0030288">
    <property type="term" value="C:outer membrane-bounded periplasmic space"/>
    <property type="evidence" value="ECO:0007669"/>
    <property type="project" value="TreeGrafter"/>
</dbReference>
<dbReference type="GO" id="GO:0004252">
    <property type="term" value="F:serine-type endopeptidase activity"/>
    <property type="evidence" value="ECO:0007669"/>
    <property type="project" value="UniProtKB-EC"/>
</dbReference>
<dbReference type="GO" id="GO:0006508">
    <property type="term" value="P:proteolysis"/>
    <property type="evidence" value="ECO:0007669"/>
    <property type="project" value="UniProtKB-KW"/>
</dbReference>
<dbReference type="SMART" id="SM00228">
    <property type="entry name" value="PDZ"/>
    <property type="match status" value="1"/>
</dbReference>
<dbReference type="SMART" id="SM00245">
    <property type="entry name" value="TSPc"/>
    <property type="match status" value="1"/>
</dbReference>
<comment type="similarity">
    <text evidence="1 5">Belongs to the peptidase S41A family.</text>
</comment>
<dbReference type="RefSeq" id="WP_221233933.1">
    <property type="nucleotide sequence ID" value="NZ_JACIFF010000010.1"/>
</dbReference>
<evidence type="ECO:0000256" key="2">
    <source>
        <dbReference type="ARBA" id="ARBA00022670"/>
    </source>
</evidence>
<evidence type="ECO:0000259" key="6">
    <source>
        <dbReference type="PROSITE" id="PS50106"/>
    </source>
</evidence>
<organism evidence="7 8">
    <name type="scientific">Neolewinella aquimaris</name>
    <dbReference type="NCBI Taxonomy" id="1835722"/>
    <lineage>
        <taxon>Bacteria</taxon>
        <taxon>Pseudomonadati</taxon>
        <taxon>Bacteroidota</taxon>
        <taxon>Saprospiria</taxon>
        <taxon>Saprospirales</taxon>
        <taxon>Lewinellaceae</taxon>
        <taxon>Neolewinella</taxon>
    </lineage>
</organism>
<dbReference type="PANTHER" id="PTHR32060:SF30">
    <property type="entry name" value="CARBOXY-TERMINAL PROCESSING PROTEASE CTPA"/>
    <property type="match status" value="1"/>
</dbReference>
<dbReference type="GO" id="GO:0007165">
    <property type="term" value="P:signal transduction"/>
    <property type="evidence" value="ECO:0007669"/>
    <property type="project" value="TreeGrafter"/>
</dbReference>
<evidence type="ECO:0000256" key="3">
    <source>
        <dbReference type="ARBA" id="ARBA00022801"/>
    </source>
</evidence>
<dbReference type="NCBIfam" id="TIGR00225">
    <property type="entry name" value="prc"/>
    <property type="match status" value="1"/>
</dbReference>
<accession>A0A840E5F5</accession>
<gene>
    <name evidence="7" type="ORF">GGR28_003513</name>
</gene>
<dbReference type="InterPro" id="IPR029045">
    <property type="entry name" value="ClpP/crotonase-like_dom_sf"/>
</dbReference>
<dbReference type="Proteomes" id="UP000576209">
    <property type="component" value="Unassembled WGS sequence"/>
</dbReference>
<evidence type="ECO:0000256" key="5">
    <source>
        <dbReference type="RuleBase" id="RU004404"/>
    </source>
</evidence>
<dbReference type="SUPFAM" id="SSF50156">
    <property type="entry name" value="PDZ domain-like"/>
    <property type="match status" value="1"/>
</dbReference>
<dbReference type="InterPro" id="IPR041489">
    <property type="entry name" value="PDZ_6"/>
</dbReference>
<dbReference type="Pfam" id="PF17820">
    <property type="entry name" value="PDZ_6"/>
    <property type="match status" value="1"/>
</dbReference>
<comment type="caution">
    <text evidence="7">The sequence shown here is derived from an EMBL/GenBank/DDBJ whole genome shotgun (WGS) entry which is preliminary data.</text>
</comment>
<keyword evidence="8" id="KW-1185">Reference proteome</keyword>
<feature type="domain" description="PDZ" evidence="6">
    <location>
        <begin position="92"/>
        <end position="164"/>
    </location>
</feature>
<dbReference type="Gene3D" id="2.30.42.10">
    <property type="match status" value="1"/>
</dbReference>
<dbReference type="Gene3D" id="3.90.226.10">
    <property type="entry name" value="2-enoyl-CoA Hydratase, Chain A, domain 1"/>
    <property type="match status" value="1"/>
</dbReference>
<dbReference type="SUPFAM" id="SSF52096">
    <property type="entry name" value="ClpP/crotonase"/>
    <property type="match status" value="1"/>
</dbReference>
<dbReference type="AlphaFoldDB" id="A0A840E5F5"/>
<evidence type="ECO:0000256" key="1">
    <source>
        <dbReference type="ARBA" id="ARBA00009179"/>
    </source>
</evidence>
<dbReference type="PANTHER" id="PTHR32060">
    <property type="entry name" value="TAIL-SPECIFIC PROTEASE"/>
    <property type="match status" value="1"/>
</dbReference>
<dbReference type="CDD" id="cd07560">
    <property type="entry name" value="Peptidase_S41_CPP"/>
    <property type="match status" value="1"/>
</dbReference>
<dbReference type="EMBL" id="JACIFF010000010">
    <property type="protein sequence ID" value="MBB4080874.1"/>
    <property type="molecule type" value="Genomic_DNA"/>
</dbReference>
<dbReference type="PROSITE" id="PS50106">
    <property type="entry name" value="PDZ"/>
    <property type="match status" value="1"/>
</dbReference>
<dbReference type="InterPro" id="IPR005151">
    <property type="entry name" value="Tail-specific_protease"/>
</dbReference>
<name>A0A840E5F5_9BACT</name>
<reference evidence="7 8" key="1">
    <citation type="submission" date="2020-08" db="EMBL/GenBank/DDBJ databases">
        <title>Genomic Encyclopedia of Type Strains, Phase IV (KMG-IV): sequencing the most valuable type-strain genomes for metagenomic binning, comparative biology and taxonomic classification.</title>
        <authorList>
            <person name="Goeker M."/>
        </authorList>
    </citation>
    <scope>NUCLEOTIDE SEQUENCE [LARGE SCALE GENOMIC DNA]</scope>
    <source>
        <strain evidence="7 8">DSM 105137</strain>
    </source>
</reference>
<dbReference type="InterPro" id="IPR004447">
    <property type="entry name" value="Peptidase_S41A"/>
</dbReference>
<keyword evidence="2 5" id="KW-0645">Protease</keyword>
<sequence length="549" mass="60951">MSLRKKILGKGPILIGSAILLVGLTAATVSPINDKYFEIMKAIEVYTNVYKEVNTYYVDEIEPNKLMRTGIEAMVGSLDPYTNYISETDVETARLRQSGQYQGIGAEIEYIDGLPTILTLYRNQPADAAGLKTGDRLLQVDGRETAQYNREQLEEIMRGFPGTVMKLTVDRPGVGNQELELVRGDVDIPNVPYFGMLEQNVGYVALTTFTQQAAKNVRDAVTQLRAENPNMTGVVLDLRGNGGGLLNEAVDIVNIFVPKGEAIVTTKGKVRDWDRSYATKGNPLDTELPVAVLINGRSASASEIVSGALQDLDRGVLIGQRSYGKGLVQNIMETGYGSRVKITTAKYYIPSQRCIQAIEYRDGKPFDIPDNERAEYQTRAGRPVLGSGGVAPDIEVDVLGKNNVAQGLLEDYIIFDFVNDWVRDHPTIDSVADFHFKDWDKFEAFLNRADFSFTSKAEEFLEKAAESAQEEGYDITADLSAIQEKVDREQAAAIESLKTEITGIIEKEIAGRYYYQRGQVQMGLRNDKEVQEAIAVLNDRARYDQLLTK</sequence>
<dbReference type="Pfam" id="PF03572">
    <property type="entry name" value="Peptidase_S41"/>
    <property type="match status" value="1"/>
</dbReference>
<evidence type="ECO:0000313" key="8">
    <source>
        <dbReference type="Proteomes" id="UP000576209"/>
    </source>
</evidence>
<protein>
    <submittedName>
        <fullName evidence="7">Carboxyl-terminal processing protease</fullName>
        <ecNumber evidence="7">3.4.21.102</ecNumber>
    </submittedName>
</protein>
<dbReference type="EC" id="3.4.21.102" evidence="7"/>
<dbReference type="Gene3D" id="3.30.750.44">
    <property type="match status" value="1"/>
</dbReference>